<comment type="similarity">
    <text evidence="2">Belongs to the bZIP family.</text>
</comment>
<feature type="compositionally biased region" description="Basic residues" evidence="8">
    <location>
        <begin position="35"/>
        <end position="47"/>
    </location>
</feature>
<sequence length="333" mass="36529">MTVAVDPNFKSSLPPRKRARTQEEKEQRRVERILRNRRAAHASREKKRKHVEYLESYVLSLESNLATLSDNYSAVSNLLSQDKIDSLNLPTLQDLTSLKNQIHTNMSSVAPISKSSKMGSVSFGDEDIDGDDMDNHGDFTVEDTPEIQVKKEESEGLAEPAAEAPKTTIKVEEPQSNLLSASPSGYFNYLSPVSMDSPMNSPIDLQLKMSESVDLAESYSGSTTSGSVPSTPDMSMQHNDVPMMDSATSAFDIMAQNPAAILSPRLIQHLLALSFSRITVWSAAPVDPVVHGSSLNTGSKMDELDLLGDKDISFGVKFEADPTALDIDQFLYL</sequence>
<keyword evidence="3" id="KW-0805">Transcription regulation</keyword>
<dbReference type="GO" id="GO:0003677">
    <property type="term" value="F:DNA binding"/>
    <property type="evidence" value="ECO:0007669"/>
    <property type="project" value="UniProtKB-KW"/>
</dbReference>
<dbReference type="PANTHER" id="PTHR46714">
    <property type="entry name" value="TRANSCRIPTIONAL ACTIVATOR HAC1"/>
    <property type="match status" value="1"/>
</dbReference>
<evidence type="ECO:0000256" key="4">
    <source>
        <dbReference type="ARBA" id="ARBA00023125"/>
    </source>
</evidence>
<evidence type="ECO:0000256" key="2">
    <source>
        <dbReference type="ARBA" id="ARBA00007163"/>
    </source>
</evidence>
<keyword evidence="6" id="KW-0834">Unfolded protein response</keyword>
<dbReference type="GO" id="GO:0006986">
    <property type="term" value="P:response to unfolded protein"/>
    <property type="evidence" value="ECO:0007669"/>
    <property type="project" value="UniProtKB-KW"/>
</dbReference>
<dbReference type="Pfam" id="PF07716">
    <property type="entry name" value="bZIP_2"/>
    <property type="match status" value="1"/>
</dbReference>
<dbReference type="GeneID" id="37007150"/>
<dbReference type="VEuPathDB" id="FungiDB:CXQ85_001819"/>
<dbReference type="STRING" id="45357.A0A2V1APN8"/>
<evidence type="ECO:0000259" key="9">
    <source>
        <dbReference type="PROSITE" id="PS00036"/>
    </source>
</evidence>
<dbReference type="SMART" id="SM00338">
    <property type="entry name" value="BRLZ"/>
    <property type="match status" value="1"/>
</dbReference>
<reference evidence="10 11" key="1">
    <citation type="submission" date="2017-12" db="EMBL/GenBank/DDBJ databases">
        <title>Genome Sequence of a Multidrug-Resistant Candida haemulonii Isolate from a Patient with Chronic Leg Ulcers in Israel.</title>
        <authorList>
            <person name="Chow N.A."/>
            <person name="Gade L."/>
            <person name="Batra D."/>
            <person name="Rowe L.A."/>
            <person name="Ben-Ami R."/>
            <person name="Loparev V.N."/>
            <person name="Litvintseva A.P."/>
        </authorList>
    </citation>
    <scope>NUCLEOTIDE SEQUENCE [LARGE SCALE GENOMIC DNA]</scope>
    <source>
        <strain evidence="10 11">B11899</strain>
    </source>
</reference>
<keyword evidence="11" id="KW-1185">Reference proteome</keyword>
<feature type="domain" description="BZIP" evidence="9">
    <location>
        <begin position="32"/>
        <end position="46"/>
    </location>
</feature>
<evidence type="ECO:0000313" key="10">
    <source>
        <dbReference type="EMBL" id="PVH20040.1"/>
    </source>
</evidence>
<dbReference type="AlphaFoldDB" id="A0A2V1APN8"/>
<gene>
    <name evidence="10" type="ORF">CXQ85_001819</name>
</gene>
<dbReference type="GO" id="GO:0005634">
    <property type="term" value="C:nucleus"/>
    <property type="evidence" value="ECO:0007669"/>
    <property type="project" value="UniProtKB-SubCell"/>
</dbReference>
<dbReference type="EMBL" id="PKFO01000003">
    <property type="protein sequence ID" value="PVH20040.1"/>
    <property type="molecule type" value="Genomic_DNA"/>
</dbReference>
<proteinExistence type="inferred from homology"/>
<dbReference type="InterPro" id="IPR046347">
    <property type="entry name" value="bZIP_sf"/>
</dbReference>
<evidence type="ECO:0000256" key="1">
    <source>
        <dbReference type="ARBA" id="ARBA00004123"/>
    </source>
</evidence>
<feature type="compositionally biased region" description="Low complexity" evidence="8">
    <location>
        <begin position="218"/>
        <end position="232"/>
    </location>
</feature>
<feature type="compositionally biased region" description="Basic and acidic residues" evidence="8">
    <location>
        <begin position="20"/>
        <end position="34"/>
    </location>
</feature>
<dbReference type="Proteomes" id="UP000244309">
    <property type="component" value="Unassembled WGS sequence"/>
</dbReference>
<organism evidence="10 11">
    <name type="scientific">Candidozyma haemuli</name>
    <dbReference type="NCBI Taxonomy" id="45357"/>
    <lineage>
        <taxon>Eukaryota</taxon>
        <taxon>Fungi</taxon>
        <taxon>Dikarya</taxon>
        <taxon>Ascomycota</taxon>
        <taxon>Saccharomycotina</taxon>
        <taxon>Pichiomycetes</taxon>
        <taxon>Metschnikowiaceae</taxon>
        <taxon>Candidozyma</taxon>
    </lineage>
</organism>
<dbReference type="Gene3D" id="1.20.5.170">
    <property type="match status" value="1"/>
</dbReference>
<feature type="region of interest" description="Disordered" evidence="8">
    <location>
        <begin position="1"/>
        <end position="47"/>
    </location>
</feature>
<dbReference type="GO" id="GO:0045944">
    <property type="term" value="P:positive regulation of transcription by RNA polymerase II"/>
    <property type="evidence" value="ECO:0007669"/>
    <property type="project" value="InterPro"/>
</dbReference>
<protein>
    <recommendedName>
        <fullName evidence="9">BZIP domain-containing protein</fullName>
    </recommendedName>
</protein>
<dbReference type="SUPFAM" id="SSF57959">
    <property type="entry name" value="Leucine zipper domain"/>
    <property type="match status" value="1"/>
</dbReference>
<dbReference type="RefSeq" id="XP_025340980.1">
    <property type="nucleotide sequence ID" value="XM_025485515.1"/>
</dbReference>
<dbReference type="CDD" id="cd14710">
    <property type="entry name" value="bZIP_HAC1-like"/>
    <property type="match status" value="1"/>
</dbReference>
<evidence type="ECO:0000256" key="8">
    <source>
        <dbReference type="SAM" id="MobiDB-lite"/>
    </source>
</evidence>
<dbReference type="InterPro" id="IPR044280">
    <property type="entry name" value="Hac1/HY5"/>
</dbReference>
<comment type="caution">
    <text evidence="10">The sequence shown here is derived from an EMBL/GenBank/DDBJ whole genome shotgun (WGS) entry which is preliminary data.</text>
</comment>
<evidence type="ECO:0000256" key="3">
    <source>
        <dbReference type="ARBA" id="ARBA00023015"/>
    </source>
</evidence>
<dbReference type="PROSITE" id="PS00036">
    <property type="entry name" value="BZIP_BASIC"/>
    <property type="match status" value="1"/>
</dbReference>
<dbReference type="OrthoDB" id="674948at2759"/>
<dbReference type="PANTHER" id="PTHR46714:SF6">
    <property type="entry name" value="TRANSCRIPTIONAL ACTIVATOR HAC1"/>
    <property type="match status" value="1"/>
</dbReference>
<keyword evidence="7" id="KW-0539">Nucleus</keyword>
<evidence type="ECO:0000256" key="6">
    <source>
        <dbReference type="ARBA" id="ARBA00023230"/>
    </source>
</evidence>
<accession>A0A2V1APN8</accession>
<feature type="region of interest" description="Disordered" evidence="8">
    <location>
        <begin position="214"/>
        <end position="233"/>
    </location>
</feature>
<name>A0A2V1APN8_9ASCO</name>
<keyword evidence="4" id="KW-0238">DNA-binding</keyword>
<keyword evidence="5" id="KW-0804">Transcription</keyword>
<evidence type="ECO:0000256" key="7">
    <source>
        <dbReference type="ARBA" id="ARBA00023242"/>
    </source>
</evidence>
<evidence type="ECO:0000256" key="5">
    <source>
        <dbReference type="ARBA" id="ARBA00023163"/>
    </source>
</evidence>
<evidence type="ECO:0000313" key="11">
    <source>
        <dbReference type="Proteomes" id="UP000244309"/>
    </source>
</evidence>
<dbReference type="GO" id="GO:0000981">
    <property type="term" value="F:DNA-binding transcription factor activity, RNA polymerase II-specific"/>
    <property type="evidence" value="ECO:0007669"/>
    <property type="project" value="InterPro"/>
</dbReference>
<dbReference type="InterPro" id="IPR004827">
    <property type="entry name" value="bZIP"/>
</dbReference>
<comment type="subcellular location">
    <subcellularLocation>
        <location evidence="1">Nucleus</location>
    </subcellularLocation>
</comment>